<name>A0AAV9AVE5_ACOGR</name>
<protein>
    <submittedName>
        <fullName evidence="1">Uncharacterized protein</fullName>
    </submittedName>
</protein>
<evidence type="ECO:0000313" key="1">
    <source>
        <dbReference type="EMBL" id="KAK1268114.1"/>
    </source>
</evidence>
<reference evidence="1" key="1">
    <citation type="journal article" date="2023" name="Nat. Commun.">
        <title>Diploid and tetraploid genomes of Acorus and the evolution of monocots.</title>
        <authorList>
            <person name="Ma L."/>
            <person name="Liu K.W."/>
            <person name="Li Z."/>
            <person name="Hsiao Y.Y."/>
            <person name="Qi Y."/>
            <person name="Fu T."/>
            <person name="Tang G.D."/>
            <person name="Zhang D."/>
            <person name="Sun W.H."/>
            <person name="Liu D.K."/>
            <person name="Li Y."/>
            <person name="Chen G.Z."/>
            <person name="Liu X.D."/>
            <person name="Liao X.Y."/>
            <person name="Jiang Y.T."/>
            <person name="Yu X."/>
            <person name="Hao Y."/>
            <person name="Huang J."/>
            <person name="Zhao X.W."/>
            <person name="Ke S."/>
            <person name="Chen Y.Y."/>
            <person name="Wu W.L."/>
            <person name="Hsu J.L."/>
            <person name="Lin Y.F."/>
            <person name="Huang M.D."/>
            <person name="Li C.Y."/>
            <person name="Huang L."/>
            <person name="Wang Z.W."/>
            <person name="Zhao X."/>
            <person name="Zhong W.Y."/>
            <person name="Peng D.H."/>
            <person name="Ahmad S."/>
            <person name="Lan S."/>
            <person name="Zhang J.S."/>
            <person name="Tsai W.C."/>
            <person name="Van de Peer Y."/>
            <person name="Liu Z.J."/>
        </authorList>
    </citation>
    <scope>NUCLEOTIDE SEQUENCE</scope>
    <source>
        <strain evidence="1">SCP</strain>
    </source>
</reference>
<organism evidence="1 2">
    <name type="scientific">Acorus gramineus</name>
    <name type="common">Dwarf sweet flag</name>
    <dbReference type="NCBI Taxonomy" id="55184"/>
    <lineage>
        <taxon>Eukaryota</taxon>
        <taxon>Viridiplantae</taxon>
        <taxon>Streptophyta</taxon>
        <taxon>Embryophyta</taxon>
        <taxon>Tracheophyta</taxon>
        <taxon>Spermatophyta</taxon>
        <taxon>Magnoliopsida</taxon>
        <taxon>Liliopsida</taxon>
        <taxon>Acoraceae</taxon>
        <taxon>Acorus</taxon>
    </lineage>
</organism>
<proteinExistence type="predicted"/>
<dbReference type="AlphaFoldDB" id="A0AAV9AVE5"/>
<evidence type="ECO:0000313" key="2">
    <source>
        <dbReference type="Proteomes" id="UP001179952"/>
    </source>
</evidence>
<reference evidence="1" key="2">
    <citation type="submission" date="2023-06" db="EMBL/GenBank/DDBJ databases">
        <authorList>
            <person name="Ma L."/>
            <person name="Liu K.-W."/>
            <person name="Li Z."/>
            <person name="Hsiao Y.-Y."/>
            <person name="Qi Y."/>
            <person name="Fu T."/>
            <person name="Tang G."/>
            <person name="Zhang D."/>
            <person name="Sun W.-H."/>
            <person name="Liu D.-K."/>
            <person name="Li Y."/>
            <person name="Chen G.-Z."/>
            <person name="Liu X.-D."/>
            <person name="Liao X.-Y."/>
            <person name="Jiang Y.-T."/>
            <person name="Yu X."/>
            <person name="Hao Y."/>
            <person name="Huang J."/>
            <person name="Zhao X.-W."/>
            <person name="Ke S."/>
            <person name="Chen Y.-Y."/>
            <person name="Wu W.-L."/>
            <person name="Hsu J.-L."/>
            <person name="Lin Y.-F."/>
            <person name="Huang M.-D."/>
            <person name="Li C.-Y."/>
            <person name="Huang L."/>
            <person name="Wang Z.-W."/>
            <person name="Zhao X."/>
            <person name="Zhong W.-Y."/>
            <person name="Peng D.-H."/>
            <person name="Ahmad S."/>
            <person name="Lan S."/>
            <person name="Zhang J.-S."/>
            <person name="Tsai W.-C."/>
            <person name="Van De Peer Y."/>
            <person name="Liu Z.-J."/>
        </authorList>
    </citation>
    <scope>NUCLEOTIDE SEQUENCE</scope>
    <source>
        <strain evidence="1">SCP</strain>
        <tissue evidence="1">Leaves</tissue>
    </source>
</reference>
<keyword evidence="2" id="KW-1185">Reference proteome</keyword>
<dbReference type="Proteomes" id="UP001179952">
    <property type="component" value="Unassembled WGS sequence"/>
</dbReference>
<accession>A0AAV9AVE5</accession>
<sequence>MSTAMLRREGRRLLPLMNPKPAGAVRSGLLSDYGGGCAVRQMAMVAAAQFDRVWWEPAILDELWREGRKLKLK</sequence>
<dbReference type="EMBL" id="JAUJYN010000006">
    <property type="protein sequence ID" value="KAK1268114.1"/>
    <property type="molecule type" value="Genomic_DNA"/>
</dbReference>
<comment type="caution">
    <text evidence="1">The sequence shown here is derived from an EMBL/GenBank/DDBJ whole genome shotgun (WGS) entry which is preliminary data.</text>
</comment>
<gene>
    <name evidence="1" type="ORF">QJS04_geneDACA006957</name>
</gene>